<dbReference type="EMBL" id="UZAI01017991">
    <property type="protein sequence ID" value="VDP31867.1"/>
    <property type="molecule type" value="Genomic_DNA"/>
</dbReference>
<keyword evidence="2" id="KW-1185">Reference proteome</keyword>
<reference evidence="1 2" key="1">
    <citation type="submission" date="2018-11" db="EMBL/GenBank/DDBJ databases">
        <authorList>
            <consortium name="Pathogen Informatics"/>
        </authorList>
    </citation>
    <scope>NUCLEOTIDE SEQUENCE [LARGE SCALE GENOMIC DNA]</scope>
    <source>
        <strain evidence="1 2">Zambia</strain>
    </source>
</reference>
<dbReference type="AlphaFoldDB" id="A0A183MTZ3"/>
<protein>
    <submittedName>
        <fullName evidence="1">Uncharacterized protein</fullName>
    </submittedName>
</protein>
<organism evidence="1 2">
    <name type="scientific">Schistosoma margrebowiei</name>
    <dbReference type="NCBI Taxonomy" id="48269"/>
    <lineage>
        <taxon>Eukaryota</taxon>
        <taxon>Metazoa</taxon>
        <taxon>Spiralia</taxon>
        <taxon>Lophotrochozoa</taxon>
        <taxon>Platyhelminthes</taxon>
        <taxon>Trematoda</taxon>
        <taxon>Digenea</taxon>
        <taxon>Strigeidida</taxon>
        <taxon>Schistosomatoidea</taxon>
        <taxon>Schistosomatidae</taxon>
        <taxon>Schistosoma</taxon>
    </lineage>
</organism>
<accession>A0A183MTZ3</accession>
<evidence type="ECO:0000313" key="1">
    <source>
        <dbReference type="EMBL" id="VDP31867.1"/>
    </source>
</evidence>
<sequence>MSDLTASDGMLSGSAASPLLTCLMFSSIVGSITSMGISFSGAGPFKSSSKCFTHLFRCSSISVIDWLTFFVLHRSLYFALFPYQFLRCVT</sequence>
<gene>
    <name evidence="1" type="ORF">SMRZ_LOCUS19518</name>
</gene>
<name>A0A183MTZ3_9TREM</name>
<evidence type="ECO:0000313" key="2">
    <source>
        <dbReference type="Proteomes" id="UP000277204"/>
    </source>
</evidence>
<dbReference type="Proteomes" id="UP000277204">
    <property type="component" value="Unassembled WGS sequence"/>
</dbReference>
<proteinExistence type="predicted"/>